<dbReference type="Proteomes" id="UP000075886">
    <property type="component" value="Unassembled WGS sequence"/>
</dbReference>
<reference evidence="3" key="2">
    <citation type="submission" date="2020-05" db="UniProtKB">
        <authorList>
            <consortium name="EnsemblMetazoa"/>
        </authorList>
    </citation>
    <scope>IDENTIFICATION</scope>
    <source>
        <strain evidence="3">FAR1</strain>
    </source>
</reference>
<keyword evidence="4" id="KW-1185">Reference proteome</keyword>
<keyword evidence="2" id="KW-0812">Transmembrane</keyword>
<feature type="region of interest" description="Disordered" evidence="1">
    <location>
        <begin position="1"/>
        <end position="49"/>
    </location>
</feature>
<accession>A0A182QZY4</accession>
<dbReference type="VEuPathDB" id="VectorBase:AFAF020236"/>
<evidence type="ECO:0000313" key="4">
    <source>
        <dbReference type="Proteomes" id="UP000075886"/>
    </source>
</evidence>
<reference evidence="4" key="1">
    <citation type="submission" date="2014-01" db="EMBL/GenBank/DDBJ databases">
        <title>The Genome Sequence of Anopheles farauti FAR1 (V2).</title>
        <authorList>
            <consortium name="The Broad Institute Genomics Platform"/>
            <person name="Neafsey D.E."/>
            <person name="Besansky N."/>
            <person name="Howell P."/>
            <person name="Walton C."/>
            <person name="Young S.K."/>
            <person name="Zeng Q."/>
            <person name="Gargeya S."/>
            <person name="Fitzgerald M."/>
            <person name="Haas B."/>
            <person name="Abouelleil A."/>
            <person name="Allen A.W."/>
            <person name="Alvarado L."/>
            <person name="Arachchi H.M."/>
            <person name="Berlin A.M."/>
            <person name="Chapman S.B."/>
            <person name="Gainer-Dewar J."/>
            <person name="Goldberg J."/>
            <person name="Griggs A."/>
            <person name="Gujja S."/>
            <person name="Hansen M."/>
            <person name="Howarth C."/>
            <person name="Imamovic A."/>
            <person name="Ireland A."/>
            <person name="Larimer J."/>
            <person name="McCowan C."/>
            <person name="Murphy C."/>
            <person name="Pearson M."/>
            <person name="Poon T.W."/>
            <person name="Priest M."/>
            <person name="Roberts A."/>
            <person name="Saif S."/>
            <person name="Shea T."/>
            <person name="Sisk P."/>
            <person name="Sykes S."/>
            <person name="Wortman J."/>
            <person name="Nusbaum C."/>
            <person name="Birren B."/>
        </authorList>
    </citation>
    <scope>NUCLEOTIDE SEQUENCE [LARGE SCALE GENOMIC DNA]</scope>
    <source>
        <strain evidence="4">FAR1</strain>
    </source>
</reference>
<dbReference type="AlphaFoldDB" id="A0A182QZY4"/>
<evidence type="ECO:0000256" key="2">
    <source>
        <dbReference type="SAM" id="Phobius"/>
    </source>
</evidence>
<dbReference type="EMBL" id="AXCN02000639">
    <property type="status" value="NOT_ANNOTATED_CDS"/>
    <property type="molecule type" value="Genomic_DNA"/>
</dbReference>
<proteinExistence type="predicted"/>
<feature type="transmembrane region" description="Helical" evidence="2">
    <location>
        <begin position="127"/>
        <end position="154"/>
    </location>
</feature>
<evidence type="ECO:0000256" key="1">
    <source>
        <dbReference type="SAM" id="MobiDB-lite"/>
    </source>
</evidence>
<keyword evidence="2" id="KW-0472">Membrane</keyword>
<sequence length="207" mass="22698">MQRAARFSATFSTEISADRLGGPPADRGGTTEKINGSHKRHTDTGRSGKQLIGYPSELRAAGTPRSEMCSGSIDGTACFRSTLESHSPSTVPLRGKLRIPTRFRSGVLLRLALPFHFRPPPAEADSIIIFITIIITLIIIIPVVLVLLAVMVVIDKVKEAKIVHNDTSTWIVWSNAWVNEKEGSESKYGLTTVMLLDARDENQNCML</sequence>
<dbReference type="EnsemblMetazoa" id="AFAF020236-RA">
    <property type="protein sequence ID" value="AFAF020236-PA"/>
    <property type="gene ID" value="AFAF020236"/>
</dbReference>
<protein>
    <submittedName>
        <fullName evidence="3">Uncharacterized protein</fullName>
    </submittedName>
</protein>
<evidence type="ECO:0000313" key="3">
    <source>
        <dbReference type="EnsemblMetazoa" id="AFAF020236-PA"/>
    </source>
</evidence>
<organism evidence="3 4">
    <name type="scientific">Anopheles farauti</name>
    <dbReference type="NCBI Taxonomy" id="69004"/>
    <lineage>
        <taxon>Eukaryota</taxon>
        <taxon>Metazoa</taxon>
        <taxon>Ecdysozoa</taxon>
        <taxon>Arthropoda</taxon>
        <taxon>Hexapoda</taxon>
        <taxon>Insecta</taxon>
        <taxon>Pterygota</taxon>
        <taxon>Neoptera</taxon>
        <taxon>Endopterygota</taxon>
        <taxon>Diptera</taxon>
        <taxon>Nematocera</taxon>
        <taxon>Culicoidea</taxon>
        <taxon>Culicidae</taxon>
        <taxon>Anophelinae</taxon>
        <taxon>Anopheles</taxon>
    </lineage>
</organism>
<name>A0A182QZY4_9DIPT</name>
<keyword evidence="2" id="KW-1133">Transmembrane helix</keyword>